<feature type="region of interest" description="Disordered" evidence="6">
    <location>
        <begin position="922"/>
        <end position="965"/>
    </location>
</feature>
<keyword evidence="3 4" id="KW-0505">Motor protein</keyword>
<evidence type="ECO:0000256" key="4">
    <source>
        <dbReference type="RuleBase" id="RU000394"/>
    </source>
</evidence>
<keyword evidence="9" id="KW-1185">Reference proteome</keyword>
<feature type="domain" description="Kinesin motor" evidence="7">
    <location>
        <begin position="604"/>
        <end position="919"/>
    </location>
</feature>
<protein>
    <recommendedName>
        <fullName evidence="4">Kinesin-like protein</fullName>
    </recommendedName>
</protein>
<feature type="coiled-coil region" evidence="5">
    <location>
        <begin position="107"/>
        <end position="232"/>
    </location>
</feature>
<dbReference type="AlphaFoldDB" id="A0AAU9IKR2"/>
<dbReference type="PRINTS" id="PR00380">
    <property type="entry name" value="KINESINHEAVY"/>
</dbReference>
<dbReference type="PANTHER" id="PTHR47972">
    <property type="entry name" value="KINESIN-LIKE PROTEIN KLP-3"/>
    <property type="match status" value="1"/>
</dbReference>
<dbReference type="Proteomes" id="UP001162131">
    <property type="component" value="Unassembled WGS sequence"/>
</dbReference>
<proteinExistence type="inferred from homology"/>
<feature type="coiled-coil region" evidence="5">
    <location>
        <begin position="412"/>
        <end position="482"/>
    </location>
</feature>
<feature type="coiled-coil region" evidence="5">
    <location>
        <begin position="272"/>
        <end position="377"/>
    </location>
</feature>
<organism evidence="8 9">
    <name type="scientific">Blepharisma stoltei</name>
    <dbReference type="NCBI Taxonomy" id="1481888"/>
    <lineage>
        <taxon>Eukaryota</taxon>
        <taxon>Sar</taxon>
        <taxon>Alveolata</taxon>
        <taxon>Ciliophora</taxon>
        <taxon>Postciliodesmatophora</taxon>
        <taxon>Heterotrichea</taxon>
        <taxon>Heterotrichida</taxon>
        <taxon>Blepharismidae</taxon>
        <taxon>Blepharisma</taxon>
    </lineage>
</organism>
<evidence type="ECO:0000256" key="6">
    <source>
        <dbReference type="SAM" id="MobiDB-lite"/>
    </source>
</evidence>
<accession>A0AAU9IKR2</accession>
<feature type="coiled-coil region" evidence="5">
    <location>
        <begin position="40"/>
        <end position="67"/>
    </location>
</feature>
<dbReference type="InterPro" id="IPR027640">
    <property type="entry name" value="Kinesin-like_fam"/>
</dbReference>
<keyword evidence="5" id="KW-0175">Coiled coil</keyword>
<dbReference type="Gene3D" id="3.40.850.10">
    <property type="entry name" value="Kinesin motor domain"/>
    <property type="match status" value="1"/>
</dbReference>
<keyword evidence="2 3" id="KW-0067">ATP-binding</keyword>
<name>A0AAU9IKR2_9CILI</name>
<gene>
    <name evidence="8" type="ORF">BSTOLATCC_MIC15554</name>
</gene>
<dbReference type="Pfam" id="PF00225">
    <property type="entry name" value="Kinesin"/>
    <property type="match status" value="1"/>
</dbReference>
<dbReference type="GO" id="GO:0005524">
    <property type="term" value="F:ATP binding"/>
    <property type="evidence" value="ECO:0007669"/>
    <property type="project" value="UniProtKB-UniRule"/>
</dbReference>
<comment type="similarity">
    <text evidence="3 4">Belongs to the TRAFAC class myosin-kinesin ATPase superfamily. Kinesin family.</text>
</comment>
<comment type="caution">
    <text evidence="8">The sequence shown here is derived from an EMBL/GenBank/DDBJ whole genome shotgun (WGS) entry which is preliminary data.</text>
</comment>
<dbReference type="InterPro" id="IPR001752">
    <property type="entry name" value="Kinesin_motor_dom"/>
</dbReference>
<dbReference type="GO" id="GO:0007018">
    <property type="term" value="P:microtubule-based movement"/>
    <property type="evidence" value="ECO:0007669"/>
    <property type="project" value="InterPro"/>
</dbReference>
<dbReference type="SUPFAM" id="SSF52540">
    <property type="entry name" value="P-loop containing nucleoside triphosphate hydrolases"/>
    <property type="match status" value="1"/>
</dbReference>
<dbReference type="GO" id="GO:0003777">
    <property type="term" value="F:microtubule motor activity"/>
    <property type="evidence" value="ECO:0007669"/>
    <property type="project" value="InterPro"/>
</dbReference>
<dbReference type="GO" id="GO:0008017">
    <property type="term" value="F:microtubule binding"/>
    <property type="evidence" value="ECO:0007669"/>
    <property type="project" value="InterPro"/>
</dbReference>
<dbReference type="PROSITE" id="PS50067">
    <property type="entry name" value="KINESIN_MOTOR_2"/>
    <property type="match status" value="1"/>
</dbReference>
<feature type="compositionally biased region" description="Polar residues" evidence="6">
    <location>
        <begin position="942"/>
        <end position="957"/>
    </location>
</feature>
<evidence type="ECO:0000256" key="3">
    <source>
        <dbReference type="PROSITE-ProRule" id="PRU00283"/>
    </source>
</evidence>
<dbReference type="GO" id="GO:0005874">
    <property type="term" value="C:microtubule"/>
    <property type="evidence" value="ECO:0007669"/>
    <property type="project" value="UniProtKB-KW"/>
</dbReference>
<dbReference type="EMBL" id="CAJZBQ010000015">
    <property type="protein sequence ID" value="CAG9316114.1"/>
    <property type="molecule type" value="Genomic_DNA"/>
</dbReference>
<evidence type="ECO:0000256" key="2">
    <source>
        <dbReference type="ARBA" id="ARBA00022840"/>
    </source>
</evidence>
<dbReference type="PROSITE" id="PS00411">
    <property type="entry name" value="KINESIN_MOTOR_1"/>
    <property type="match status" value="1"/>
</dbReference>
<evidence type="ECO:0000259" key="7">
    <source>
        <dbReference type="PROSITE" id="PS50067"/>
    </source>
</evidence>
<feature type="coiled-coil region" evidence="5">
    <location>
        <begin position="577"/>
        <end position="604"/>
    </location>
</feature>
<evidence type="ECO:0000256" key="5">
    <source>
        <dbReference type="SAM" id="Coils"/>
    </source>
</evidence>
<evidence type="ECO:0000313" key="8">
    <source>
        <dbReference type="EMBL" id="CAG9316114.1"/>
    </source>
</evidence>
<feature type="binding site" evidence="3">
    <location>
        <begin position="684"/>
        <end position="691"/>
    </location>
    <ligand>
        <name>ATP</name>
        <dbReference type="ChEBI" id="CHEBI:30616"/>
    </ligand>
</feature>
<evidence type="ECO:0000313" key="9">
    <source>
        <dbReference type="Proteomes" id="UP001162131"/>
    </source>
</evidence>
<feature type="compositionally biased region" description="Basic and acidic residues" evidence="6">
    <location>
        <begin position="922"/>
        <end position="932"/>
    </location>
</feature>
<reference evidence="8" key="1">
    <citation type="submission" date="2021-09" db="EMBL/GenBank/DDBJ databases">
        <authorList>
            <consortium name="AG Swart"/>
            <person name="Singh M."/>
            <person name="Singh A."/>
            <person name="Seah K."/>
            <person name="Emmerich C."/>
        </authorList>
    </citation>
    <scope>NUCLEOTIDE SEQUENCE</scope>
    <source>
        <strain evidence="8">ATCC30299</strain>
    </source>
</reference>
<keyword evidence="1 3" id="KW-0547">Nucleotide-binding</keyword>
<keyword evidence="4" id="KW-0493">Microtubule</keyword>
<dbReference type="InterPro" id="IPR027417">
    <property type="entry name" value="P-loop_NTPase"/>
</dbReference>
<sequence>MEDSTHNKLEESLFILQSSMSQFKNSGIFPQNIEDLPSALKQLDECLQKSNENLIELKESLKFVLERESALRAEHEVLYQRHQFMKALYANKEIHLTHTYSLKLQKSQECGKKLLKLEEELECERQRVREQDDELTKIHQNYLQEHEKVVSLEKESSKYKKTVEKLHEAIKVLDEEAQTWKERTTNMRVQLDEKENAIEEAQRIMELEVKKSQRMKEKFDEIQKKWEEKEKKWKSLHDDRKQADSELRGKLDEAKKAYKESEKIRIGIEEDNWNLKKDIECLKKKCEILEKDLEETKKKNLKENMEKQRISEELEKFQEDLSAKEQKLRDISEKREKYIKELESQNSLLTEQVNEYKEKYQEKLKMVEEMVAENSKNNLKITELTAKGKRDEEAKKQYIQMESNFSQLSERYQNLIYKLEQSEIQLRTLQNSSKKNEQYHEEEILKLHKSVEDSKLLYEEQIQSLERDKSKLENDLKRVRSDYISYETTTKRAHSEVELWKAGLLDISTYRLLERPRIEDMFRALLGVAPERLTGYDPEQAEYVENVISRMKEILNKENIVCDLQSNEALAKTNMLLQEMTEKYRKEMAERRRLNQLLQEIRGNIRVMCRVRPMLHAERNNVESVQIMDTCQVKVINTSTRRENSFEFDRVFPPTDPQEVIYYEISDLVMSVMNGYNACVMAYGQTGSGKTFTMEGNKKCLGINYRAVREIFELAECRKETHNYTISMTILEIYNDQIKDLLDITPRKIEIREDSKGNSHVQGVDPMPVNSYADIISAIECGKSNRSVGCTNVNEYSSRSHSIVTIYINCVSEEGNFSSKLNLIDLAGSERVWKSEAEGLRMVEACNINQSLTSLGKVLYSLAAKQAHIPYRDSKLTHLLKDSLSGDAKTLMIICVNPSQDDVSETTSSLSFGSRVACVEKGKAKQQIEKSKKPAKKKKSQTNFSEYETSAEVSPTVISPRGLRK</sequence>
<dbReference type="SMART" id="SM00129">
    <property type="entry name" value="KISc"/>
    <property type="match status" value="1"/>
</dbReference>
<dbReference type="InterPro" id="IPR036961">
    <property type="entry name" value="Kinesin_motor_dom_sf"/>
</dbReference>
<evidence type="ECO:0000256" key="1">
    <source>
        <dbReference type="ARBA" id="ARBA00022741"/>
    </source>
</evidence>
<dbReference type="InterPro" id="IPR019821">
    <property type="entry name" value="Kinesin_motor_CS"/>
</dbReference>
<dbReference type="PANTHER" id="PTHR47972:SF28">
    <property type="entry name" value="KINESIN-LIKE PROTEIN KLP-3"/>
    <property type="match status" value="1"/>
</dbReference>